<keyword evidence="5" id="KW-0813">Transport</keyword>
<evidence type="ECO:0000256" key="3">
    <source>
        <dbReference type="ARBA" id="ARBA00007725"/>
    </source>
</evidence>
<dbReference type="PANTHER" id="PTHR33529:SF7">
    <property type="entry name" value="LIPOPOLYSACCHARIDE EXPORT SYSTEM PERMEASE PROTEIN LPTF"/>
    <property type="match status" value="1"/>
</dbReference>
<dbReference type="AlphaFoldDB" id="A0A098GCT6"/>
<keyword evidence="8 12" id="KW-0812">Transmembrane</keyword>
<feature type="transmembrane region" description="Helical" evidence="12">
    <location>
        <begin position="59"/>
        <end position="81"/>
    </location>
</feature>
<proteinExistence type="inferred from homology"/>
<evidence type="ECO:0000256" key="4">
    <source>
        <dbReference type="ARBA" id="ARBA00014213"/>
    </source>
</evidence>
<accession>A0A098GCT6</accession>
<evidence type="ECO:0000313" key="16">
    <source>
        <dbReference type="Proteomes" id="UP000182998"/>
    </source>
</evidence>
<name>A0A098GCT6_LEGMI</name>
<feature type="transmembrane region" description="Helical" evidence="12">
    <location>
        <begin position="102"/>
        <end position="120"/>
    </location>
</feature>
<dbReference type="HOGENOM" id="CLU_028799_0_2_6"/>
<evidence type="ECO:0000256" key="7">
    <source>
        <dbReference type="ARBA" id="ARBA00022519"/>
    </source>
</evidence>
<dbReference type="Proteomes" id="UP000182998">
    <property type="component" value="Unassembled WGS sequence"/>
</dbReference>
<dbReference type="GO" id="GO:0015920">
    <property type="term" value="P:lipopolysaccharide transport"/>
    <property type="evidence" value="ECO:0007669"/>
    <property type="project" value="TreeGrafter"/>
</dbReference>
<keyword evidence="7" id="KW-0997">Cell inner membrane</keyword>
<evidence type="ECO:0000256" key="8">
    <source>
        <dbReference type="ARBA" id="ARBA00022692"/>
    </source>
</evidence>
<dbReference type="GO" id="GO:0043190">
    <property type="term" value="C:ATP-binding cassette (ABC) transporter complex"/>
    <property type="evidence" value="ECO:0007669"/>
    <property type="project" value="InterPro"/>
</dbReference>
<organism evidence="13 15">
    <name type="scientific">Legionella micdadei</name>
    <name type="common">Tatlockia micdadei</name>
    <dbReference type="NCBI Taxonomy" id="451"/>
    <lineage>
        <taxon>Bacteria</taxon>
        <taxon>Pseudomonadati</taxon>
        <taxon>Pseudomonadota</taxon>
        <taxon>Gammaproteobacteria</taxon>
        <taxon>Legionellales</taxon>
        <taxon>Legionellaceae</taxon>
        <taxon>Legionella</taxon>
    </lineage>
</organism>
<dbReference type="Pfam" id="PF03739">
    <property type="entry name" value="LptF_LptG"/>
    <property type="match status" value="1"/>
</dbReference>
<reference evidence="15" key="1">
    <citation type="submission" date="2014-09" db="EMBL/GenBank/DDBJ databases">
        <authorList>
            <person name="Gomez-Valero L."/>
        </authorList>
    </citation>
    <scope>NUCLEOTIDE SEQUENCE [LARGE SCALE GENOMIC DNA]</scope>
    <source>
        <strain evidence="15">ATCC33218</strain>
    </source>
</reference>
<dbReference type="KEGG" id="tmc:LMI_0983"/>
<comment type="function">
    <text evidence="1">Part of the ABC transporter complex LptBFG involved in the translocation of lipopolysaccharide (LPS) from the inner membrane to the outer membrane.</text>
</comment>
<evidence type="ECO:0000256" key="11">
    <source>
        <dbReference type="ARBA" id="ARBA00026081"/>
    </source>
</evidence>
<dbReference type="STRING" id="451.B6N58_10565"/>
<dbReference type="EMBL" id="FMVN01000010">
    <property type="protein sequence ID" value="SCY56779.1"/>
    <property type="molecule type" value="Genomic_DNA"/>
</dbReference>
<feature type="transmembrane region" description="Helical" evidence="12">
    <location>
        <begin position="333"/>
        <end position="353"/>
    </location>
</feature>
<evidence type="ECO:0000256" key="10">
    <source>
        <dbReference type="ARBA" id="ARBA00023136"/>
    </source>
</evidence>
<keyword evidence="9 12" id="KW-1133">Transmembrane helix</keyword>
<evidence type="ECO:0000256" key="12">
    <source>
        <dbReference type="SAM" id="Phobius"/>
    </source>
</evidence>
<evidence type="ECO:0000256" key="5">
    <source>
        <dbReference type="ARBA" id="ARBA00022448"/>
    </source>
</evidence>
<dbReference type="NCBIfam" id="TIGR04407">
    <property type="entry name" value="LptF_YjgP"/>
    <property type="match status" value="1"/>
</dbReference>
<dbReference type="OrthoDB" id="9778062at2"/>
<evidence type="ECO:0000313" key="14">
    <source>
        <dbReference type="EMBL" id="SCY56779.1"/>
    </source>
</evidence>
<protein>
    <recommendedName>
        <fullName evidence="4">Lipopolysaccharide export system permease protein LptF</fullName>
    </recommendedName>
</protein>
<sequence length="360" mass="40882">MLIFRYLAKEVFVTLAALTSILMLIFMSNQFVRYLNRAASGQIPGMIIMKLMMLEMPNLMGLLLPLGFYVAILVAYGRLYAESEMPVLHACGYGPNQLLKHTLVMASVVFVLVTILMTWASPIINTQRTILLRTSGIQTLVQLIVPGRFRAESGGKKIFYVESMNRDHTKAKNVFLARHVMKNNTPQWDILWAEQAFAETDPKTFEDYIVMQRGHAYEGTAGLNNYQTAEFEQFKARLPHPKIDDLDKDLRTAPLANLLPLSNPDNAKAAELQWRLSVPIMVFVLTLVAVPLSRVNPRSGKYAKLLPALVLYIIYANFIFVARDWLAAGKVPWWIGIWWLHLSMAMIGIGLIWRNRVKLS</sequence>
<evidence type="ECO:0000256" key="9">
    <source>
        <dbReference type="ARBA" id="ARBA00022989"/>
    </source>
</evidence>
<dbReference type="Proteomes" id="UP000032414">
    <property type="component" value="Chromosome I"/>
</dbReference>
<keyword evidence="10 12" id="KW-0472">Membrane</keyword>
<dbReference type="GO" id="GO:0055085">
    <property type="term" value="P:transmembrane transport"/>
    <property type="evidence" value="ECO:0007669"/>
    <property type="project" value="InterPro"/>
</dbReference>
<evidence type="ECO:0000256" key="1">
    <source>
        <dbReference type="ARBA" id="ARBA00002265"/>
    </source>
</evidence>
<evidence type="ECO:0000256" key="6">
    <source>
        <dbReference type="ARBA" id="ARBA00022475"/>
    </source>
</evidence>
<keyword evidence="6" id="KW-1003">Cell membrane</keyword>
<dbReference type="PATRIC" id="fig|451.8.peg.296"/>
<dbReference type="RefSeq" id="WP_045098734.1">
    <property type="nucleotide sequence ID" value="NZ_CP020614.1"/>
</dbReference>
<evidence type="ECO:0000313" key="15">
    <source>
        <dbReference type="Proteomes" id="UP000032414"/>
    </source>
</evidence>
<dbReference type="PANTHER" id="PTHR33529">
    <property type="entry name" value="SLR0882 PROTEIN-RELATED"/>
    <property type="match status" value="1"/>
</dbReference>
<keyword evidence="16" id="KW-1185">Reference proteome</keyword>
<dbReference type="EMBL" id="LN614830">
    <property type="protein sequence ID" value="CEG60299.1"/>
    <property type="molecule type" value="Genomic_DNA"/>
</dbReference>
<comment type="similarity">
    <text evidence="3">Belongs to the LptF/LptG family.</text>
</comment>
<gene>
    <name evidence="13" type="ORF">LMI_0983</name>
    <name evidence="14" type="ORF">SAMN02982997_02082</name>
</gene>
<feature type="transmembrane region" description="Helical" evidence="12">
    <location>
        <begin position="302"/>
        <end position="321"/>
    </location>
</feature>
<reference evidence="13" key="2">
    <citation type="submission" date="2014-09" db="EMBL/GenBank/DDBJ databases">
        <authorList>
            <person name="GOMEZ-VALERO Laura"/>
        </authorList>
    </citation>
    <scope>NUCLEOTIDE SEQUENCE</scope>
    <source>
        <strain evidence="13">ATCC33218</strain>
    </source>
</reference>
<feature type="transmembrane region" description="Helical" evidence="12">
    <location>
        <begin position="12"/>
        <end position="32"/>
    </location>
</feature>
<dbReference type="InterPro" id="IPR030922">
    <property type="entry name" value="LptF"/>
</dbReference>
<reference evidence="14 16" key="3">
    <citation type="submission" date="2016-10" db="EMBL/GenBank/DDBJ databases">
        <authorList>
            <person name="Varghese N."/>
            <person name="Submissions S."/>
        </authorList>
    </citation>
    <scope>NUCLEOTIDE SEQUENCE [LARGE SCALE GENOMIC DNA]</scope>
    <source>
        <strain evidence="14 16">ATCC 33218</strain>
    </source>
</reference>
<evidence type="ECO:0000313" key="13">
    <source>
        <dbReference type="EMBL" id="CEG60299.1"/>
    </source>
</evidence>
<dbReference type="InterPro" id="IPR005495">
    <property type="entry name" value="LptG/LptF_permease"/>
</dbReference>
<comment type="subunit">
    <text evidence="11">Component of the lipopolysaccharide transport and assembly complex. The LptBFG transporter is composed of two ATP-binding proteins (LptB) and two transmembrane proteins (LptF and LptG).</text>
</comment>
<evidence type="ECO:0000256" key="2">
    <source>
        <dbReference type="ARBA" id="ARBA00004429"/>
    </source>
</evidence>
<comment type="subcellular location">
    <subcellularLocation>
        <location evidence="2">Cell inner membrane</location>
        <topology evidence="2">Multi-pass membrane protein</topology>
    </subcellularLocation>
</comment>